<dbReference type="GO" id="GO:0003676">
    <property type="term" value="F:nucleic acid binding"/>
    <property type="evidence" value="ECO:0007669"/>
    <property type="project" value="InterPro"/>
</dbReference>
<name>A0A4Y2LZ36_ARAVE</name>
<evidence type="ECO:0000259" key="1">
    <source>
        <dbReference type="PROSITE" id="PS50994"/>
    </source>
</evidence>
<comment type="caution">
    <text evidence="2">The sequence shown here is derived from an EMBL/GenBank/DDBJ whole genome shotgun (WGS) entry which is preliminary data.</text>
</comment>
<dbReference type="EMBL" id="BGPR01006489">
    <property type="protein sequence ID" value="GBN19420.1"/>
    <property type="molecule type" value="Genomic_DNA"/>
</dbReference>
<sequence length="152" mass="17762">MSYDQSLQHILIFEVKLIMNYQDHATKFCLLRPLKIKRAAEVPLELLKIFLDFGAPYILQSDNGCEFIADEINELSDMWPDCKIVHGRSRHPRSQVSMERCNEDIQNMLRAWMDVGGNTDCVTGCRFVQRQNVTYQNSGRSLYTTLFRREPK</sequence>
<dbReference type="InterPro" id="IPR001584">
    <property type="entry name" value="Integrase_cat-core"/>
</dbReference>
<protein>
    <submittedName>
        <fullName evidence="2">KRAB-A domain-containing protein 2</fullName>
    </submittedName>
</protein>
<dbReference type="OrthoDB" id="6433740at2759"/>
<dbReference type="SUPFAM" id="SSF53098">
    <property type="entry name" value="Ribonuclease H-like"/>
    <property type="match status" value="1"/>
</dbReference>
<dbReference type="InterPro" id="IPR036397">
    <property type="entry name" value="RNaseH_sf"/>
</dbReference>
<dbReference type="AlphaFoldDB" id="A0A4Y2LZ36"/>
<evidence type="ECO:0000313" key="3">
    <source>
        <dbReference type="Proteomes" id="UP000499080"/>
    </source>
</evidence>
<accession>A0A4Y2LZ36</accession>
<dbReference type="InterPro" id="IPR012337">
    <property type="entry name" value="RNaseH-like_sf"/>
</dbReference>
<feature type="domain" description="Integrase catalytic" evidence="1">
    <location>
        <begin position="1"/>
        <end position="152"/>
    </location>
</feature>
<organism evidence="2 3">
    <name type="scientific">Araneus ventricosus</name>
    <name type="common">Orbweaver spider</name>
    <name type="synonym">Epeira ventricosa</name>
    <dbReference type="NCBI Taxonomy" id="182803"/>
    <lineage>
        <taxon>Eukaryota</taxon>
        <taxon>Metazoa</taxon>
        <taxon>Ecdysozoa</taxon>
        <taxon>Arthropoda</taxon>
        <taxon>Chelicerata</taxon>
        <taxon>Arachnida</taxon>
        <taxon>Araneae</taxon>
        <taxon>Araneomorphae</taxon>
        <taxon>Entelegynae</taxon>
        <taxon>Araneoidea</taxon>
        <taxon>Araneidae</taxon>
        <taxon>Araneus</taxon>
    </lineage>
</organism>
<evidence type="ECO:0000313" key="2">
    <source>
        <dbReference type="EMBL" id="GBN19420.1"/>
    </source>
</evidence>
<gene>
    <name evidence="2" type="primary">KRBA2_6</name>
    <name evidence="2" type="ORF">AVEN_270186_1</name>
</gene>
<dbReference type="PROSITE" id="PS50994">
    <property type="entry name" value="INTEGRASE"/>
    <property type="match status" value="1"/>
</dbReference>
<keyword evidence="3" id="KW-1185">Reference proteome</keyword>
<dbReference type="Proteomes" id="UP000499080">
    <property type="component" value="Unassembled WGS sequence"/>
</dbReference>
<proteinExistence type="predicted"/>
<reference evidence="2 3" key="1">
    <citation type="journal article" date="2019" name="Sci. Rep.">
        <title>Orb-weaving spider Araneus ventricosus genome elucidates the spidroin gene catalogue.</title>
        <authorList>
            <person name="Kono N."/>
            <person name="Nakamura H."/>
            <person name="Ohtoshi R."/>
            <person name="Moran D.A.P."/>
            <person name="Shinohara A."/>
            <person name="Yoshida Y."/>
            <person name="Fujiwara M."/>
            <person name="Mori M."/>
            <person name="Tomita M."/>
            <person name="Arakawa K."/>
        </authorList>
    </citation>
    <scope>NUCLEOTIDE SEQUENCE [LARGE SCALE GENOMIC DNA]</scope>
</reference>
<dbReference type="Gene3D" id="3.30.420.10">
    <property type="entry name" value="Ribonuclease H-like superfamily/Ribonuclease H"/>
    <property type="match status" value="1"/>
</dbReference>
<dbReference type="GO" id="GO:0015074">
    <property type="term" value="P:DNA integration"/>
    <property type="evidence" value="ECO:0007669"/>
    <property type="project" value="InterPro"/>
</dbReference>